<evidence type="ECO:0000313" key="8">
    <source>
        <dbReference type="EMBL" id="GAA4499560.1"/>
    </source>
</evidence>
<keyword evidence="5 6" id="KW-0472">Membrane</keyword>
<accession>A0ABP8Q9C4</accession>
<feature type="transmembrane region" description="Helical" evidence="6">
    <location>
        <begin position="138"/>
        <end position="162"/>
    </location>
</feature>
<feature type="transmembrane region" description="Helical" evidence="6">
    <location>
        <begin position="287"/>
        <end position="312"/>
    </location>
</feature>
<feature type="transmembrane region" description="Helical" evidence="6">
    <location>
        <begin position="20"/>
        <end position="45"/>
    </location>
</feature>
<keyword evidence="3 6" id="KW-0812">Transmembrane</keyword>
<evidence type="ECO:0000313" key="9">
    <source>
        <dbReference type="Proteomes" id="UP001501321"/>
    </source>
</evidence>
<keyword evidence="9" id="KW-1185">Reference proteome</keyword>
<dbReference type="Pfam" id="PF00482">
    <property type="entry name" value="T2SSF"/>
    <property type="match status" value="1"/>
</dbReference>
<keyword evidence="2" id="KW-1003">Cell membrane</keyword>
<dbReference type="RefSeq" id="WP_345012585.1">
    <property type="nucleotide sequence ID" value="NZ_BAABFC010000012.1"/>
</dbReference>
<evidence type="ECO:0000256" key="2">
    <source>
        <dbReference type="ARBA" id="ARBA00022475"/>
    </source>
</evidence>
<comment type="subcellular location">
    <subcellularLocation>
        <location evidence="1">Cell membrane</location>
        <topology evidence="1">Multi-pass membrane protein</topology>
    </subcellularLocation>
</comment>
<organism evidence="8 9">
    <name type="scientific">Pseudaeromonas paramecii</name>
    <dbReference type="NCBI Taxonomy" id="2138166"/>
    <lineage>
        <taxon>Bacteria</taxon>
        <taxon>Pseudomonadati</taxon>
        <taxon>Pseudomonadota</taxon>
        <taxon>Gammaproteobacteria</taxon>
        <taxon>Aeromonadales</taxon>
        <taxon>Aeromonadaceae</taxon>
        <taxon>Pseudaeromonas</taxon>
    </lineage>
</organism>
<reference evidence="9" key="1">
    <citation type="journal article" date="2019" name="Int. J. Syst. Evol. Microbiol.">
        <title>The Global Catalogue of Microorganisms (GCM) 10K type strain sequencing project: providing services to taxonomists for standard genome sequencing and annotation.</title>
        <authorList>
            <consortium name="The Broad Institute Genomics Platform"/>
            <consortium name="The Broad Institute Genome Sequencing Center for Infectious Disease"/>
            <person name="Wu L."/>
            <person name="Ma J."/>
        </authorList>
    </citation>
    <scope>NUCLEOTIDE SEQUENCE [LARGE SCALE GENOMIC DNA]</scope>
    <source>
        <strain evidence="9">JCM 32226</strain>
    </source>
</reference>
<feature type="domain" description="Type II secretion system protein GspF" evidence="7">
    <location>
        <begin position="176"/>
        <end position="304"/>
    </location>
</feature>
<dbReference type="EMBL" id="BAABFC010000012">
    <property type="protein sequence ID" value="GAA4499560.1"/>
    <property type="molecule type" value="Genomic_DNA"/>
</dbReference>
<comment type="caution">
    <text evidence="8">The sequence shown here is derived from an EMBL/GenBank/DDBJ whole genome shotgun (WGS) entry which is preliminary data.</text>
</comment>
<gene>
    <name evidence="8" type="ORF">GCM10023095_19930</name>
</gene>
<evidence type="ECO:0000256" key="6">
    <source>
        <dbReference type="SAM" id="Phobius"/>
    </source>
</evidence>
<evidence type="ECO:0000256" key="3">
    <source>
        <dbReference type="ARBA" id="ARBA00022692"/>
    </source>
</evidence>
<feature type="transmembrane region" description="Helical" evidence="6">
    <location>
        <begin position="109"/>
        <end position="132"/>
    </location>
</feature>
<name>A0ABP8Q9C4_9GAMM</name>
<proteinExistence type="predicted"/>
<evidence type="ECO:0000256" key="4">
    <source>
        <dbReference type="ARBA" id="ARBA00022989"/>
    </source>
</evidence>
<protein>
    <submittedName>
        <fullName evidence="8">Type II secretion system F family protein</fullName>
    </submittedName>
</protein>
<evidence type="ECO:0000256" key="1">
    <source>
        <dbReference type="ARBA" id="ARBA00004651"/>
    </source>
</evidence>
<dbReference type="PANTHER" id="PTHR35007">
    <property type="entry name" value="INTEGRAL MEMBRANE PROTEIN-RELATED"/>
    <property type="match status" value="1"/>
</dbReference>
<dbReference type="InterPro" id="IPR018076">
    <property type="entry name" value="T2SS_GspF_dom"/>
</dbReference>
<keyword evidence="4 6" id="KW-1133">Transmembrane helix</keyword>
<sequence>MDYLLSLFGDLFNDSERGRLIFLLLVGLSAIALGLGLTLLVTSWLDPLRRRLSHLAHPHTEPQADEWYQTTLDSVSGYLTPRSASERHSVVRLLTHAGFQSQRALPSFYAIKILLAIGLGGGALFVSHYFPALKSQQVLLYTVGAIFCGMMLPNMVVSRLAAARIQRMQRAFPDALDLLVVTSEAGLGFIAALNRVSDEMVGMCPELGGEMQMVCTKIRVGVAVPDALKQMVERTGLEEVRGLAGVIGQSLKMGSSLGETLRVYADEFRDRRMQRAEEAAAKIGTKLIFPLVMFIWPGFFVVAVGPAIIAVLETFHR</sequence>
<evidence type="ECO:0000259" key="7">
    <source>
        <dbReference type="Pfam" id="PF00482"/>
    </source>
</evidence>
<dbReference type="PANTHER" id="PTHR35007:SF2">
    <property type="entry name" value="PILUS ASSEMBLE PROTEIN"/>
    <property type="match status" value="1"/>
</dbReference>
<dbReference type="Proteomes" id="UP001501321">
    <property type="component" value="Unassembled WGS sequence"/>
</dbReference>
<evidence type="ECO:0000256" key="5">
    <source>
        <dbReference type="ARBA" id="ARBA00023136"/>
    </source>
</evidence>